<keyword evidence="1" id="KW-0472">Membrane</keyword>
<organism evidence="2 3">
    <name type="scientific">Perkinsus olseni</name>
    <name type="common">Perkinsus atlanticus</name>
    <dbReference type="NCBI Taxonomy" id="32597"/>
    <lineage>
        <taxon>Eukaryota</taxon>
        <taxon>Sar</taxon>
        <taxon>Alveolata</taxon>
        <taxon>Perkinsozoa</taxon>
        <taxon>Perkinsea</taxon>
        <taxon>Perkinsida</taxon>
        <taxon>Perkinsidae</taxon>
        <taxon>Perkinsus</taxon>
    </lineage>
</organism>
<feature type="transmembrane region" description="Helical" evidence="1">
    <location>
        <begin position="43"/>
        <end position="61"/>
    </location>
</feature>
<dbReference type="Proteomes" id="UP000574390">
    <property type="component" value="Unassembled WGS sequence"/>
</dbReference>
<comment type="caution">
    <text evidence="2">The sequence shown here is derived from an EMBL/GenBank/DDBJ whole genome shotgun (WGS) entry which is preliminary data.</text>
</comment>
<accession>A0A7J6RLD4</accession>
<feature type="non-terminal residue" evidence="2">
    <location>
        <position position="255"/>
    </location>
</feature>
<gene>
    <name evidence="2" type="ORF">FOZ62_015046</name>
</gene>
<evidence type="ECO:0000313" key="3">
    <source>
        <dbReference type="Proteomes" id="UP000574390"/>
    </source>
</evidence>
<evidence type="ECO:0000313" key="2">
    <source>
        <dbReference type="EMBL" id="KAF4721171.1"/>
    </source>
</evidence>
<keyword evidence="1" id="KW-0812">Transmembrane</keyword>
<reference evidence="2 3" key="1">
    <citation type="submission" date="2020-04" db="EMBL/GenBank/DDBJ databases">
        <title>Perkinsus olseni comparative genomics.</title>
        <authorList>
            <person name="Bogema D.R."/>
        </authorList>
    </citation>
    <scope>NUCLEOTIDE SEQUENCE [LARGE SCALE GENOMIC DNA]</scope>
    <source>
        <strain evidence="2">ATCC PRA-205</strain>
    </source>
</reference>
<sequence>MPLTTVICSGTFNLYVCAVVTLPFCFAVSMAAPCNKCKLVQLYDYKTTLTVVYLGLFFAKGDLRLRVVSVLAVSAWSTLVPLLLTAALNALRVLPRSAPPPMPVFEGAAASYLETCIMFILEGELHQEELERKRDCLSEARRNLLRSTTCADLEFAVFRMSSLLYTLRRSSRFTPFNTIAVKHLWVHLERDLFQMVSAMIAILRREDSPMESAELRERSQEIAGEIRDRIIKYTRGVAKGSADLIPVHELIRMEH</sequence>
<keyword evidence="1" id="KW-1133">Transmembrane helix</keyword>
<dbReference type="AlphaFoldDB" id="A0A7J6RLD4"/>
<proteinExistence type="predicted"/>
<protein>
    <submittedName>
        <fullName evidence="2">Uncharacterized protein</fullName>
    </submittedName>
</protein>
<feature type="transmembrane region" description="Helical" evidence="1">
    <location>
        <begin position="12"/>
        <end position="31"/>
    </location>
</feature>
<evidence type="ECO:0000256" key="1">
    <source>
        <dbReference type="SAM" id="Phobius"/>
    </source>
</evidence>
<name>A0A7J6RLD4_PEROL</name>
<dbReference type="EMBL" id="JABANM010021480">
    <property type="protein sequence ID" value="KAF4721171.1"/>
    <property type="molecule type" value="Genomic_DNA"/>
</dbReference>
<feature type="transmembrane region" description="Helical" evidence="1">
    <location>
        <begin position="67"/>
        <end position="91"/>
    </location>
</feature>